<dbReference type="InterPro" id="IPR004662">
    <property type="entry name" value="AcgluKinase_fam"/>
</dbReference>
<evidence type="ECO:0000256" key="5">
    <source>
        <dbReference type="ARBA" id="ARBA00022741"/>
    </source>
</evidence>
<dbReference type="Pfam" id="PF00696">
    <property type="entry name" value="AA_kinase"/>
    <property type="match status" value="1"/>
</dbReference>
<evidence type="ECO:0000256" key="4">
    <source>
        <dbReference type="ARBA" id="ARBA00022679"/>
    </source>
</evidence>
<dbReference type="NCBIfam" id="TIGR00761">
    <property type="entry name" value="argB"/>
    <property type="match status" value="1"/>
</dbReference>
<dbReference type="PANTHER" id="PTHR23342:SF0">
    <property type="entry name" value="N-ACETYLGLUTAMATE SYNTHASE, MITOCHONDRIAL"/>
    <property type="match status" value="1"/>
</dbReference>
<dbReference type="EMBL" id="FTNK01000011">
    <property type="protein sequence ID" value="SIR33784.1"/>
    <property type="molecule type" value="Genomic_DNA"/>
</dbReference>
<feature type="binding site" evidence="9">
    <location>
        <position position="189"/>
    </location>
    <ligand>
        <name>substrate</name>
    </ligand>
</feature>
<evidence type="ECO:0000256" key="9">
    <source>
        <dbReference type="HAMAP-Rule" id="MF_00082"/>
    </source>
</evidence>
<evidence type="ECO:0000256" key="2">
    <source>
        <dbReference type="ARBA" id="ARBA00022571"/>
    </source>
</evidence>
<comment type="similarity">
    <text evidence="9">Belongs to the acetylglutamate kinase family. ArgB subfamily.</text>
</comment>
<feature type="binding site" evidence="9">
    <location>
        <position position="95"/>
    </location>
    <ligand>
        <name>substrate</name>
    </ligand>
</feature>
<feature type="domain" description="Aspartate/glutamate/uridylate kinase" evidence="10">
    <location>
        <begin position="37"/>
        <end position="271"/>
    </location>
</feature>
<evidence type="ECO:0000259" key="10">
    <source>
        <dbReference type="Pfam" id="PF00696"/>
    </source>
</evidence>
<gene>
    <name evidence="9" type="primary">argB</name>
    <name evidence="11" type="ORF">SAMN05421578_11165</name>
</gene>
<keyword evidence="5 9" id="KW-0547">Nucleotide-binding</keyword>
<dbReference type="PIRSF" id="PIRSF000728">
    <property type="entry name" value="NAGK"/>
    <property type="match status" value="1"/>
</dbReference>
<comment type="function">
    <text evidence="9">Catalyzes the ATP-dependent phosphorylation of N-acetyl-L-glutamate.</text>
</comment>
<keyword evidence="7 9" id="KW-0067">ATP-binding</keyword>
<feature type="site" description="Transition state stabilizer" evidence="9">
    <location>
        <position position="252"/>
    </location>
</feature>
<dbReference type="InterPro" id="IPR001048">
    <property type="entry name" value="Asp/Glu/Uridylate_kinase"/>
</dbReference>
<keyword evidence="6 9" id="KW-0418">Kinase</keyword>
<feature type="site" description="Transition state stabilizer" evidence="9">
    <location>
        <position position="40"/>
    </location>
</feature>
<comment type="caution">
    <text evidence="11">The sequence shown here is derived from an EMBL/GenBank/DDBJ whole genome shotgun (WGS) entry which is preliminary data.</text>
</comment>
<proteinExistence type="inferred from homology"/>
<dbReference type="Gene3D" id="3.40.1160.10">
    <property type="entry name" value="Acetylglutamate kinase-like"/>
    <property type="match status" value="1"/>
</dbReference>
<comment type="pathway">
    <text evidence="1 9">Amino-acid biosynthesis; L-arginine biosynthesis; N(2)-acetyl-L-ornithine from L-glutamate: step 2/4.</text>
</comment>
<dbReference type="GO" id="GO:0016301">
    <property type="term" value="F:kinase activity"/>
    <property type="evidence" value="ECO:0007669"/>
    <property type="project" value="UniProtKB-KW"/>
</dbReference>
<evidence type="ECO:0000256" key="3">
    <source>
        <dbReference type="ARBA" id="ARBA00022605"/>
    </source>
</evidence>
<dbReference type="InterPro" id="IPR037528">
    <property type="entry name" value="ArgB"/>
</dbReference>
<dbReference type="CDD" id="cd04238">
    <property type="entry name" value="AAK_NAGK-like"/>
    <property type="match status" value="1"/>
</dbReference>
<comment type="subcellular location">
    <subcellularLocation>
        <location evidence="9">Cytoplasm</location>
    </subcellularLocation>
</comment>
<comment type="catalytic activity">
    <reaction evidence="8 9">
        <text>N-acetyl-L-glutamate + ATP = N-acetyl-L-glutamyl 5-phosphate + ADP</text>
        <dbReference type="Rhea" id="RHEA:14629"/>
        <dbReference type="ChEBI" id="CHEBI:30616"/>
        <dbReference type="ChEBI" id="CHEBI:44337"/>
        <dbReference type="ChEBI" id="CHEBI:57936"/>
        <dbReference type="ChEBI" id="CHEBI:456216"/>
        <dbReference type="EC" id="2.7.2.8"/>
    </reaction>
</comment>
<organism evidence="11 12">
    <name type="scientific">Paenibacillus macquariensis</name>
    <dbReference type="NCBI Taxonomy" id="948756"/>
    <lineage>
        <taxon>Bacteria</taxon>
        <taxon>Bacillati</taxon>
        <taxon>Bacillota</taxon>
        <taxon>Bacilli</taxon>
        <taxon>Bacillales</taxon>
        <taxon>Paenibacillaceae</taxon>
        <taxon>Paenibacillus</taxon>
    </lineage>
</organism>
<protein>
    <recommendedName>
        <fullName evidence="9">Acetylglutamate kinase</fullName>
        <ecNumber evidence="9">2.7.2.8</ecNumber>
    </recommendedName>
    <alternativeName>
        <fullName evidence="9">N-acetyl-L-glutamate 5-phosphotransferase</fullName>
    </alternativeName>
    <alternativeName>
        <fullName evidence="9">NAG kinase</fullName>
        <shortName evidence="9">NAGK</shortName>
    </alternativeName>
</protein>
<evidence type="ECO:0000256" key="7">
    <source>
        <dbReference type="ARBA" id="ARBA00022840"/>
    </source>
</evidence>
<evidence type="ECO:0000256" key="1">
    <source>
        <dbReference type="ARBA" id="ARBA00004828"/>
    </source>
</evidence>
<keyword evidence="4 9" id="KW-0808">Transferase</keyword>
<sequence>MSSQSCWYERGIILIMRTILESHEAGELQAATVQGSFVMKCGGSTLAALPDSFFHDLRQLQESGVQPVIVHGGGPAISDNLAKLGIESEFVHGLRKTTEDVLDVVEMVLSGSINKQIVRRIQNVGGRAWGLSGVDGSLIQAKPVANNAEVGFVGEVTHVEASIIQGVQDMGYIPVIAPIGIDLSGQRYNINADTAAGAVASHLGVSRMIVVTDVPGIMKTVNGEKVVLSSVTVQEIDDMIETGEIYGGMIPKVRAAMSCIHGDVQEVVIVDGSEPKVLSRVMQGEIIGTRIARG</sequence>
<dbReference type="InterPro" id="IPR036393">
    <property type="entry name" value="AceGlu_kinase-like_sf"/>
</dbReference>
<dbReference type="HAMAP" id="MF_00082">
    <property type="entry name" value="ArgB"/>
    <property type="match status" value="1"/>
</dbReference>
<keyword evidence="2 9" id="KW-0055">Arginine biosynthesis</keyword>
<feature type="binding site" evidence="9">
    <location>
        <begin position="73"/>
        <end position="74"/>
    </location>
    <ligand>
        <name>substrate</name>
    </ligand>
</feature>
<name>A0ABY1K6M3_9BACL</name>
<evidence type="ECO:0000256" key="8">
    <source>
        <dbReference type="ARBA" id="ARBA00048141"/>
    </source>
</evidence>
<accession>A0ABY1K6M3</accession>
<evidence type="ECO:0000313" key="12">
    <source>
        <dbReference type="Proteomes" id="UP000186666"/>
    </source>
</evidence>
<dbReference type="PANTHER" id="PTHR23342">
    <property type="entry name" value="N-ACETYLGLUTAMATE SYNTHASE"/>
    <property type="match status" value="1"/>
</dbReference>
<keyword evidence="3 9" id="KW-0028">Amino-acid biosynthesis</keyword>
<evidence type="ECO:0000313" key="11">
    <source>
        <dbReference type="EMBL" id="SIR33784.1"/>
    </source>
</evidence>
<dbReference type="EC" id="2.7.2.8" evidence="9"/>
<evidence type="ECO:0000256" key="6">
    <source>
        <dbReference type="ARBA" id="ARBA00022777"/>
    </source>
</evidence>
<dbReference type="SUPFAM" id="SSF53633">
    <property type="entry name" value="Carbamate kinase-like"/>
    <property type="match status" value="1"/>
</dbReference>
<reference evidence="11 12" key="1">
    <citation type="submission" date="2017-01" db="EMBL/GenBank/DDBJ databases">
        <authorList>
            <person name="Varghese N."/>
            <person name="Submissions S."/>
        </authorList>
    </citation>
    <scope>NUCLEOTIDE SEQUENCE [LARGE SCALE GENOMIC DNA]</scope>
    <source>
        <strain evidence="11 12">ATCC 23464</strain>
    </source>
</reference>
<dbReference type="InterPro" id="IPR001057">
    <property type="entry name" value="Glu/AcGlu_kinase"/>
</dbReference>
<dbReference type="PRINTS" id="PR00474">
    <property type="entry name" value="GLU5KINASE"/>
</dbReference>
<keyword evidence="12" id="KW-1185">Reference proteome</keyword>
<dbReference type="Proteomes" id="UP000186666">
    <property type="component" value="Unassembled WGS sequence"/>
</dbReference>
<keyword evidence="9" id="KW-0963">Cytoplasm</keyword>